<dbReference type="GO" id="GO:0019363">
    <property type="term" value="P:pyridine nucleotide biosynthetic process"/>
    <property type="evidence" value="ECO:0007669"/>
    <property type="project" value="UniProtKB-KW"/>
</dbReference>
<keyword evidence="11" id="KW-1185">Reference proteome</keyword>
<evidence type="ECO:0000313" key="11">
    <source>
        <dbReference type="Proteomes" id="UP000460715"/>
    </source>
</evidence>
<feature type="domain" description="Isochorismatase-like" evidence="9">
    <location>
        <begin position="9"/>
        <end position="205"/>
    </location>
</feature>
<comment type="pathway">
    <text evidence="5">Cofactor biosynthesis; nicotinate biosynthesis; nicotinate from nicotinamide: step 1/1.</text>
</comment>
<dbReference type="CDD" id="cd01011">
    <property type="entry name" value="nicotinamidase"/>
    <property type="match status" value="1"/>
</dbReference>
<evidence type="ECO:0000256" key="5">
    <source>
        <dbReference type="ARBA" id="ARBA00037900"/>
    </source>
</evidence>
<keyword evidence="3" id="KW-0479">Metal-binding</keyword>
<dbReference type="PANTHER" id="PTHR11080">
    <property type="entry name" value="PYRAZINAMIDASE/NICOTINAMIDASE"/>
    <property type="match status" value="1"/>
</dbReference>
<proteinExistence type="inferred from homology"/>
<dbReference type="SUPFAM" id="SSF52499">
    <property type="entry name" value="Isochorismatase-like hydrolases"/>
    <property type="match status" value="1"/>
</dbReference>
<dbReference type="NCBIfam" id="NF008623">
    <property type="entry name" value="PRK11609.1"/>
    <property type="match status" value="1"/>
</dbReference>
<dbReference type="InterPro" id="IPR052347">
    <property type="entry name" value="Isochorismatase_Nicotinamidase"/>
</dbReference>
<sequence>MPLRPETDLLLAVDVQPDFMPGGALPVPEGDAVVPVINRLLGRFAHAVATQDWHPAAHASFASQHPGQRPFASVTLAYGAQTLWPDHCVQGTPGAELHPALDARRFELVLRKGFRAAIDSYSGFRENDRQTPTGLHAYLRERGFRRLFVAGLARGYCTDYTAEDAAELGYEVVLVEDACRGITPEATAAGTQRLRERGVRFLRSEALLAG</sequence>
<evidence type="ECO:0000256" key="8">
    <source>
        <dbReference type="ARBA" id="ARBA00072277"/>
    </source>
</evidence>
<accession>A0A845BFN2</accession>
<reference evidence="10 11" key="1">
    <citation type="submission" date="2019-03" db="EMBL/GenBank/DDBJ databases">
        <title>Roseomonas sp. a novel Roseomonas species isolated from Sea whip Gorgonian.</title>
        <authorList>
            <person name="Li F."/>
            <person name="Pan X."/>
            <person name="Huang S."/>
            <person name="Li Z."/>
            <person name="Meng B."/>
        </authorList>
    </citation>
    <scope>NUCLEOTIDE SEQUENCE [LARGE SCALE GENOMIC DNA]</scope>
    <source>
        <strain evidence="10 11">M0104</strain>
    </source>
</reference>
<keyword evidence="4 10" id="KW-0378">Hydrolase</keyword>
<dbReference type="OrthoDB" id="9791276at2"/>
<dbReference type="GO" id="GO:0008936">
    <property type="term" value="F:nicotinamidase activity"/>
    <property type="evidence" value="ECO:0007669"/>
    <property type="project" value="UniProtKB-EC"/>
</dbReference>
<evidence type="ECO:0000256" key="1">
    <source>
        <dbReference type="ARBA" id="ARBA00006336"/>
    </source>
</evidence>
<dbReference type="Pfam" id="PF00857">
    <property type="entry name" value="Isochorismatase"/>
    <property type="match status" value="1"/>
</dbReference>
<organism evidence="10 11">
    <name type="scientific">Teichococcus coralli</name>
    <dbReference type="NCBI Taxonomy" id="2545983"/>
    <lineage>
        <taxon>Bacteria</taxon>
        <taxon>Pseudomonadati</taxon>
        <taxon>Pseudomonadota</taxon>
        <taxon>Alphaproteobacteria</taxon>
        <taxon>Acetobacterales</taxon>
        <taxon>Roseomonadaceae</taxon>
        <taxon>Roseomonas</taxon>
    </lineage>
</organism>
<dbReference type="PANTHER" id="PTHR11080:SF2">
    <property type="entry name" value="LD05707P"/>
    <property type="match status" value="1"/>
</dbReference>
<evidence type="ECO:0000256" key="4">
    <source>
        <dbReference type="ARBA" id="ARBA00022801"/>
    </source>
</evidence>
<evidence type="ECO:0000256" key="3">
    <source>
        <dbReference type="ARBA" id="ARBA00022723"/>
    </source>
</evidence>
<evidence type="ECO:0000313" key="10">
    <source>
        <dbReference type="EMBL" id="MXP64916.1"/>
    </source>
</evidence>
<dbReference type="EC" id="3.5.1.19" evidence="6"/>
<name>A0A845BFN2_9PROT</name>
<dbReference type="AlphaFoldDB" id="A0A845BFN2"/>
<dbReference type="Gene3D" id="3.40.50.850">
    <property type="entry name" value="Isochorismatase-like"/>
    <property type="match status" value="1"/>
</dbReference>
<dbReference type="InterPro" id="IPR036380">
    <property type="entry name" value="Isochorismatase-like_sf"/>
</dbReference>
<protein>
    <recommendedName>
        <fullName evidence="8">Nicotinamidase</fullName>
        <ecNumber evidence="6">3.5.1.19</ecNumber>
    </recommendedName>
    <alternativeName>
        <fullName evidence="7">Nicotinamide deamidase</fullName>
    </alternativeName>
</protein>
<dbReference type="InterPro" id="IPR000868">
    <property type="entry name" value="Isochorismatase-like_dom"/>
</dbReference>
<dbReference type="GO" id="GO:0046872">
    <property type="term" value="F:metal ion binding"/>
    <property type="evidence" value="ECO:0007669"/>
    <property type="project" value="UniProtKB-KW"/>
</dbReference>
<evidence type="ECO:0000256" key="7">
    <source>
        <dbReference type="ARBA" id="ARBA00043224"/>
    </source>
</evidence>
<gene>
    <name evidence="10" type="primary">pncA</name>
    <name evidence="10" type="ORF">E0493_16320</name>
</gene>
<dbReference type="FunFam" id="3.40.50.850:FF:000006">
    <property type="entry name" value="Bifunctional pyrazinamidase/nicotinamidase"/>
    <property type="match status" value="1"/>
</dbReference>
<comment type="similarity">
    <text evidence="1">Belongs to the isochorismatase family.</text>
</comment>
<evidence type="ECO:0000259" key="9">
    <source>
        <dbReference type="Pfam" id="PF00857"/>
    </source>
</evidence>
<evidence type="ECO:0000256" key="2">
    <source>
        <dbReference type="ARBA" id="ARBA00022642"/>
    </source>
</evidence>
<keyword evidence="2" id="KW-0662">Pyridine nucleotide biosynthesis</keyword>
<comment type="caution">
    <text evidence="10">The sequence shown here is derived from an EMBL/GenBank/DDBJ whole genome shotgun (WGS) entry which is preliminary data.</text>
</comment>
<dbReference type="Proteomes" id="UP000460715">
    <property type="component" value="Unassembled WGS sequence"/>
</dbReference>
<dbReference type="EMBL" id="SNVJ01000016">
    <property type="protein sequence ID" value="MXP64916.1"/>
    <property type="molecule type" value="Genomic_DNA"/>
</dbReference>
<evidence type="ECO:0000256" key="6">
    <source>
        <dbReference type="ARBA" id="ARBA00039017"/>
    </source>
</evidence>